<dbReference type="EMBL" id="CP036264">
    <property type="protein sequence ID" value="QEF97765.1"/>
    <property type="molecule type" value="Genomic_DNA"/>
</dbReference>
<protein>
    <submittedName>
        <fullName evidence="2">Uncharacterized protein</fullName>
    </submittedName>
</protein>
<evidence type="ECO:0000256" key="1">
    <source>
        <dbReference type="SAM" id="MobiDB-lite"/>
    </source>
</evidence>
<proteinExistence type="predicted"/>
<reference evidence="2 3" key="1">
    <citation type="submission" date="2019-02" db="EMBL/GenBank/DDBJ databases">
        <title>Planctomycetal bacteria perform biofilm scaping via a novel small molecule.</title>
        <authorList>
            <person name="Jeske O."/>
            <person name="Boedeker C."/>
            <person name="Wiegand S."/>
            <person name="Breitling P."/>
            <person name="Kallscheuer N."/>
            <person name="Jogler M."/>
            <person name="Rohde M."/>
            <person name="Petersen J."/>
            <person name="Medema M.H."/>
            <person name="Surup F."/>
            <person name="Jogler C."/>
        </authorList>
    </citation>
    <scope>NUCLEOTIDE SEQUENCE [LARGE SCALE GENOMIC DNA]</scope>
    <source>
        <strain evidence="2 3">Mal15</strain>
    </source>
</reference>
<accession>A0A5B9ME47</accession>
<dbReference type="AlphaFoldDB" id="A0A5B9ME47"/>
<name>A0A5B9ME47_9BACT</name>
<evidence type="ECO:0000313" key="3">
    <source>
        <dbReference type="Proteomes" id="UP000321353"/>
    </source>
</evidence>
<feature type="compositionally biased region" description="Basic and acidic residues" evidence="1">
    <location>
        <begin position="30"/>
        <end position="42"/>
    </location>
</feature>
<dbReference type="Proteomes" id="UP000321353">
    <property type="component" value="Chromosome"/>
</dbReference>
<dbReference type="RefSeq" id="WP_147867398.1">
    <property type="nucleotide sequence ID" value="NZ_CP036264.1"/>
</dbReference>
<keyword evidence="3" id="KW-1185">Reference proteome</keyword>
<gene>
    <name evidence="2" type="ORF">Mal15_18090</name>
</gene>
<evidence type="ECO:0000313" key="2">
    <source>
        <dbReference type="EMBL" id="QEF97765.1"/>
    </source>
</evidence>
<dbReference type="KEGG" id="smam:Mal15_18090"/>
<organism evidence="2 3">
    <name type="scientific">Stieleria maiorica</name>
    <dbReference type="NCBI Taxonomy" id="2795974"/>
    <lineage>
        <taxon>Bacteria</taxon>
        <taxon>Pseudomonadati</taxon>
        <taxon>Planctomycetota</taxon>
        <taxon>Planctomycetia</taxon>
        <taxon>Pirellulales</taxon>
        <taxon>Pirellulaceae</taxon>
        <taxon>Stieleria</taxon>
    </lineage>
</organism>
<sequence>MTDLSGKVADKSATGRQKRQLLDRAGNAGRHSDPEIRRRLAPADDSATRSIAFTENPANRFGVSPTEASRNLVRAELASVEVLWADASQRCNGPPFAMVAMESASTYAKTRAGGLSPTSVINGFY</sequence>
<feature type="region of interest" description="Disordered" evidence="1">
    <location>
        <begin position="1"/>
        <end position="50"/>
    </location>
</feature>